<comment type="PTM">
    <text evidence="13">Binds 2 heme groups per subunit.</text>
</comment>
<keyword evidence="10 14" id="KW-0408">Iron</keyword>
<keyword evidence="16" id="KW-0575">Peroxidase</keyword>
<dbReference type="Proteomes" id="UP000464318">
    <property type="component" value="Chromosome"/>
</dbReference>
<dbReference type="AlphaFoldDB" id="A0A6P1QRJ2"/>
<sequence>MKKLLFTVFILSIFYAFTDGIIPKTHTGTPIQDLSKYRQMYSKPISQWEKPQIDKGVEWEEFSPISFDENYEQTMEQPLILLGKMLFFDPKLSGSNQISCSSCHDPELGWSDGRERSLGHDHLLGKRNTPSLFNTADRKSYFWDGRAATLEEQADGPITTLHEMNAIPSEIVKKLSLIQGYKPLFKNAFGTEEITYDKIRTALAEFQKTIRSTPSRFDKFLNGNYKALTDEEIYGLHLFRTKARCMNCHYGKHFTDEKFHNIGLSFYKRELQDLGRYDITQNPDDIGRFRTPTLRDLMITKPWMHNGLVEDLQGVINMYNSGMLPTNPTKEQKAADPLYPVTDPLMKPLGLTKEESLALQAFIKSLTNTHYKMSRPDFPRAGGN</sequence>
<evidence type="ECO:0000256" key="2">
    <source>
        <dbReference type="ARBA" id="ARBA00004856"/>
    </source>
</evidence>
<feature type="binding site" description="covalent" evidence="13">
    <location>
        <position position="100"/>
    </location>
    <ligand>
        <name>heme c</name>
        <dbReference type="ChEBI" id="CHEBI:61717"/>
        <label>1</label>
    </ligand>
</feature>
<evidence type="ECO:0000256" key="8">
    <source>
        <dbReference type="ARBA" id="ARBA00022982"/>
    </source>
</evidence>
<keyword evidence="5 14" id="KW-0479">Metal-binding</keyword>
<name>A0A6P1QRJ2_9FLAO</name>
<dbReference type="InterPro" id="IPR004852">
    <property type="entry name" value="Di-haem_cyt_c_peroxidsae"/>
</dbReference>
<evidence type="ECO:0000256" key="1">
    <source>
        <dbReference type="ARBA" id="ARBA00004418"/>
    </source>
</evidence>
<evidence type="ECO:0000256" key="3">
    <source>
        <dbReference type="ARBA" id="ARBA00022448"/>
    </source>
</evidence>
<keyword evidence="4 13" id="KW-0349">Heme</keyword>
<dbReference type="KEGG" id="bcad:DBX24_02195"/>
<feature type="binding site" description="covalent" evidence="13">
    <location>
        <position position="245"/>
    </location>
    <ligand>
        <name>heme c</name>
        <dbReference type="ChEBI" id="CHEBI:61717"/>
        <label>2</label>
    </ligand>
</feature>
<comment type="pathway">
    <text evidence="2">One-carbon metabolism; methylamine degradation.</text>
</comment>
<feature type="domain" description="Di-haem cytochrome c peroxidase" evidence="15">
    <location>
        <begin position="80"/>
        <end position="225"/>
    </location>
</feature>
<keyword evidence="8" id="KW-0249">Electron transport</keyword>
<keyword evidence="7" id="KW-0574">Periplasm</keyword>
<comment type="subcellular location">
    <subcellularLocation>
        <location evidence="1">Periplasm</location>
    </subcellularLocation>
</comment>
<dbReference type="Pfam" id="PF03150">
    <property type="entry name" value="CCP_MauG"/>
    <property type="match status" value="1"/>
</dbReference>
<comment type="function">
    <text evidence="11">Involved in methylamine metabolism. Essential for the maturation of the beta subunit of MADH, presumably via a step in the biosynthesis of tryptophan tryptophylquinone (TTQ), the cofactor of MADH.</text>
</comment>
<dbReference type="EMBL" id="CP029149">
    <property type="protein sequence ID" value="QHN64786.1"/>
    <property type="molecule type" value="Genomic_DNA"/>
</dbReference>
<evidence type="ECO:0000259" key="15">
    <source>
        <dbReference type="Pfam" id="PF03150"/>
    </source>
</evidence>
<feature type="binding site" description="covalent" evidence="13">
    <location>
        <position position="103"/>
    </location>
    <ligand>
        <name>heme c</name>
        <dbReference type="ChEBI" id="CHEBI:61717"/>
        <label>1</label>
    </ligand>
</feature>
<feature type="binding site" description="axial binding residue" evidence="14">
    <location>
        <position position="249"/>
    </location>
    <ligand>
        <name>heme c</name>
        <dbReference type="ChEBI" id="CHEBI:61717"/>
        <label>2</label>
    </ligand>
    <ligandPart>
        <name>Fe</name>
        <dbReference type="ChEBI" id="CHEBI:18248"/>
    </ligandPart>
</feature>
<keyword evidence="9" id="KW-0560">Oxidoreductase</keyword>
<dbReference type="FunFam" id="1.10.760.10:FF:000019">
    <property type="entry name" value="Di-heme cytochrome C peroxidase"/>
    <property type="match status" value="1"/>
</dbReference>
<evidence type="ECO:0000256" key="14">
    <source>
        <dbReference type="PIRSR" id="PIRSR000294-2"/>
    </source>
</evidence>
<organism evidence="16 17">
    <name type="scientific">Bergeyella cardium</name>
    <dbReference type="NCBI Taxonomy" id="1585976"/>
    <lineage>
        <taxon>Bacteria</taxon>
        <taxon>Pseudomonadati</taxon>
        <taxon>Bacteroidota</taxon>
        <taxon>Flavobacteriia</taxon>
        <taxon>Flavobacteriales</taxon>
        <taxon>Weeksellaceae</taxon>
        <taxon>Bergeyella</taxon>
    </lineage>
</organism>
<evidence type="ECO:0000256" key="4">
    <source>
        <dbReference type="ARBA" id="ARBA00022617"/>
    </source>
</evidence>
<comment type="cofactor">
    <cofactor evidence="13">
        <name>heme</name>
        <dbReference type="ChEBI" id="CHEBI:30413"/>
    </cofactor>
    <text evidence="13">Binds 2 heme groups.</text>
</comment>
<evidence type="ECO:0000313" key="16">
    <source>
        <dbReference type="EMBL" id="QHN64786.1"/>
    </source>
</evidence>
<evidence type="ECO:0000256" key="12">
    <source>
        <dbReference type="ARBA" id="ARBA00073576"/>
    </source>
</evidence>
<dbReference type="OrthoDB" id="9805202at2"/>
<dbReference type="SUPFAM" id="SSF46626">
    <property type="entry name" value="Cytochrome c"/>
    <property type="match status" value="2"/>
</dbReference>
<proteinExistence type="predicted"/>
<evidence type="ECO:0000256" key="7">
    <source>
        <dbReference type="ARBA" id="ARBA00022764"/>
    </source>
</evidence>
<dbReference type="GO" id="GO:0009055">
    <property type="term" value="F:electron transfer activity"/>
    <property type="evidence" value="ECO:0007669"/>
    <property type="project" value="InterPro"/>
</dbReference>
<dbReference type="PIRSF" id="PIRSF000294">
    <property type="entry name" value="Cytochrome-c_peroxidase"/>
    <property type="match status" value="1"/>
</dbReference>
<evidence type="ECO:0000256" key="10">
    <source>
        <dbReference type="ARBA" id="ARBA00023004"/>
    </source>
</evidence>
<accession>A0A6P1QRJ2</accession>
<dbReference type="Gene3D" id="1.10.760.10">
    <property type="entry name" value="Cytochrome c-like domain"/>
    <property type="match status" value="2"/>
</dbReference>
<dbReference type="GO" id="GO:0042597">
    <property type="term" value="C:periplasmic space"/>
    <property type="evidence" value="ECO:0007669"/>
    <property type="project" value="UniProtKB-SubCell"/>
</dbReference>
<evidence type="ECO:0000313" key="17">
    <source>
        <dbReference type="Proteomes" id="UP000464318"/>
    </source>
</evidence>
<protein>
    <recommendedName>
        <fullName evidence="12">Methylamine utilization protein MauG</fullName>
    </recommendedName>
</protein>
<dbReference type="InterPro" id="IPR026259">
    <property type="entry name" value="MauG/Cytc_peroxidase"/>
</dbReference>
<dbReference type="GO" id="GO:0046872">
    <property type="term" value="F:metal ion binding"/>
    <property type="evidence" value="ECO:0007669"/>
    <property type="project" value="UniProtKB-KW"/>
</dbReference>
<dbReference type="GO" id="GO:0020037">
    <property type="term" value="F:heme binding"/>
    <property type="evidence" value="ECO:0007669"/>
    <property type="project" value="InterPro"/>
</dbReference>
<keyword evidence="3" id="KW-0813">Transport</keyword>
<reference evidence="16 17" key="1">
    <citation type="submission" date="2018-04" db="EMBL/GenBank/DDBJ databases">
        <title>Characteristic and Complete Genome Sequencing of A Novel Member of Infective Endocarditis Causative Bacteria: Bergeyella cardium QL-PH.</title>
        <authorList>
            <person name="Pan H."/>
            <person name="Sun E."/>
            <person name="Zhang Y."/>
        </authorList>
    </citation>
    <scope>NUCLEOTIDE SEQUENCE [LARGE SCALE GENOMIC DNA]</scope>
    <source>
        <strain evidence="16 17">HPQL</strain>
    </source>
</reference>
<dbReference type="PANTHER" id="PTHR30600:SF10">
    <property type="entry name" value="BLL6722 PROTEIN"/>
    <property type="match status" value="1"/>
</dbReference>
<dbReference type="PANTHER" id="PTHR30600">
    <property type="entry name" value="CYTOCHROME C PEROXIDASE-RELATED"/>
    <property type="match status" value="1"/>
</dbReference>
<dbReference type="InterPro" id="IPR036909">
    <property type="entry name" value="Cyt_c-like_dom_sf"/>
</dbReference>
<dbReference type="RefSeq" id="WP_120488553.1">
    <property type="nucleotide sequence ID" value="NZ_CP029149.1"/>
</dbReference>
<keyword evidence="6" id="KW-0732">Signal</keyword>
<evidence type="ECO:0000256" key="9">
    <source>
        <dbReference type="ARBA" id="ARBA00023002"/>
    </source>
</evidence>
<dbReference type="GO" id="GO:0004130">
    <property type="term" value="F:cytochrome-c peroxidase activity"/>
    <property type="evidence" value="ECO:0007669"/>
    <property type="project" value="TreeGrafter"/>
</dbReference>
<evidence type="ECO:0000256" key="5">
    <source>
        <dbReference type="ARBA" id="ARBA00022723"/>
    </source>
</evidence>
<evidence type="ECO:0000256" key="13">
    <source>
        <dbReference type="PIRSR" id="PIRSR000294-1"/>
    </source>
</evidence>
<gene>
    <name evidence="16" type="ORF">DBX24_02195</name>
</gene>
<evidence type="ECO:0000256" key="11">
    <source>
        <dbReference type="ARBA" id="ARBA00058991"/>
    </source>
</evidence>
<feature type="binding site" description="covalent" evidence="13">
    <location>
        <position position="248"/>
    </location>
    <ligand>
        <name>heme c</name>
        <dbReference type="ChEBI" id="CHEBI:61717"/>
        <label>2</label>
    </ligand>
</feature>
<dbReference type="InterPro" id="IPR051395">
    <property type="entry name" value="Cytochrome_c_Peroxidase/MauG"/>
</dbReference>
<evidence type="ECO:0000256" key="6">
    <source>
        <dbReference type="ARBA" id="ARBA00022729"/>
    </source>
</evidence>
<keyword evidence="17" id="KW-1185">Reference proteome</keyword>
<feature type="binding site" description="axial binding residue" evidence="14">
    <location>
        <position position="104"/>
    </location>
    <ligand>
        <name>heme c</name>
        <dbReference type="ChEBI" id="CHEBI:61717"/>
        <label>1</label>
    </ligand>
    <ligandPart>
        <name>Fe</name>
        <dbReference type="ChEBI" id="CHEBI:18248"/>
    </ligandPart>
</feature>
<feature type="binding site" description="axial binding residue" evidence="14">
    <location>
        <position position="120"/>
    </location>
    <ligand>
        <name>heme c</name>
        <dbReference type="ChEBI" id="CHEBI:61717"/>
        <label>1</label>
    </ligand>
    <ligandPart>
        <name>Fe</name>
        <dbReference type="ChEBI" id="CHEBI:18248"/>
    </ligandPart>
</feature>